<keyword evidence="6" id="KW-0804">Transcription</keyword>
<evidence type="ECO:0000256" key="6">
    <source>
        <dbReference type="ARBA" id="ARBA00023163"/>
    </source>
</evidence>
<dbReference type="Gene3D" id="1.10.1740.10">
    <property type="match status" value="1"/>
</dbReference>
<dbReference type="PANTHER" id="PTHR43133:SF8">
    <property type="entry name" value="RNA POLYMERASE SIGMA FACTOR HI_1459-RELATED"/>
    <property type="match status" value="1"/>
</dbReference>
<keyword evidence="5" id="KW-0238">DNA-binding</keyword>
<dbReference type="GO" id="GO:0005576">
    <property type="term" value="C:extracellular region"/>
    <property type="evidence" value="ECO:0007669"/>
    <property type="project" value="UniProtKB-SubCell"/>
</dbReference>
<reference evidence="8 9" key="1">
    <citation type="submission" date="2019-02" db="EMBL/GenBank/DDBJ databases">
        <title>Pedobacter sp. RP-1-14 sp. nov., isolated from Arctic soil.</title>
        <authorList>
            <person name="Dahal R.H."/>
        </authorList>
    </citation>
    <scope>NUCLEOTIDE SEQUENCE [LARGE SCALE GENOMIC DNA]</scope>
    <source>
        <strain evidence="8 9">RP-1-14</strain>
    </source>
</reference>
<keyword evidence="2" id="KW-0964">Secreted</keyword>
<sequence>MAAYSSHNDHVLLDLVKKSDYAAFTELYTRHADALYGAAYNILRDRQGCKDVLQDIFIWFWQNREDLGR</sequence>
<dbReference type="InterPro" id="IPR007627">
    <property type="entry name" value="RNA_pol_sigma70_r2"/>
</dbReference>
<evidence type="ECO:0000256" key="1">
    <source>
        <dbReference type="ARBA" id="ARBA00004613"/>
    </source>
</evidence>
<dbReference type="InterPro" id="IPR039425">
    <property type="entry name" value="RNA_pol_sigma-70-like"/>
</dbReference>
<comment type="subcellular location">
    <subcellularLocation>
        <location evidence="1">Secreted</location>
    </subcellularLocation>
</comment>
<evidence type="ECO:0000256" key="4">
    <source>
        <dbReference type="ARBA" id="ARBA00023082"/>
    </source>
</evidence>
<comment type="caution">
    <text evidence="8">The sequence shown here is derived from an EMBL/GenBank/DDBJ whole genome shotgun (WGS) entry which is preliminary data.</text>
</comment>
<proteinExistence type="predicted"/>
<keyword evidence="4" id="KW-0731">Sigma factor</keyword>
<dbReference type="InterPro" id="IPR000532">
    <property type="entry name" value="Glucagon_GIP_secretin_VIP"/>
</dbReference>
<dbReference type="Proteomes" id="UP000293347">
    <property type="component" value="Unassembled WGS sequence"/>
</dbReference>
<dbReference type="SUPFAM" id="SSF88946">
    <property type="entry name" value="Sigma2 domain of RNA polymerase sigma factors"/>
    <property type="match status" value="1"/>
</dbReference>
<organism evidence="8 9">
    <name type="scientific">Pedobacter psychroterrae</name>
    <dbReference type="NCBI Taxonomy" id="2530453"/>
    <lineage>
        <taxon>Bacteria</taxon>
        <taxon>Pseudomonadati</taxon>
        <taxon>Bacteroidota</taxon>
        <taxon>Sphingobacteriia</taxon>
        <taxon>Sphingobacteriales</taxon>
        <taxon>Sphingobacteriaceae</taxon>
        <taxon>Pedobacter</taxon>
    </lineage>
</organism>
<gene>
    <name evidence="8" type="ORF">EZ437_07895</name>
</gene>
<dbReference type="InterPro" id="IPR013325">
    <property type="entry name" value="RNA_pol_sigma_r2"/>
</dbReference>
<evidence type="ECO:0000256" key="3">
    <source>
        <dbReference type="ARBA" id="ARBA00023015"/>
    </source>
</evidence>
<dbReference type="OrthoDB" id="1524077at2"/>
<keyword evidence="9" id="KW-1185">Reference proteome</keyword>
<accession>A0A4R0NUJ6</accession>
<dbReference type="PANTHER" id="PTHR43133">
    <property type="entry name" value="RNA POLYMERASE ECF-TYPE SIGMA FACTO"/>
    <property type="match status" value="1"/>
</dbReference>
<dbReference type="PROSITE" id="PS00260">
    <property type="entry name" value="GLUCAGON"/>
    <property type="match status" value="1"/>
</dbReference>
<feature type="domain" description="Glucagon / GIP / secretin / VIP family" evidence="7">
    <location>
        <begin position="31"/>
        <end position="53"/>
    </location>
</feature>
<dbReference type="Pfam" id="PF04542">
    <property type="entry name" value="Sigma70_r2"/>
    <property type="match status" value="1"/>
</dbReference>
<evidence type="ECO:0000313" key="8">
    <source>
        <dbReference type="EMBL" id="TCD03859.1"/>
    </source>
</evidence>
<dbReference type="EMBL" id="SJSL01000001">
    <property type="protein sequence ID" value="TCD03859.1"/>
    <property type="molecule type" value="Genomic_DNA"/>
</dbReference>
<protein>
    <recommendedName>
        <fullName evidence="7">Glucagon / GIP / secretin / VIP family domain-containing protein</fullName>
    </recommendedName>
</protein>
<dbReference type="RefSeq" id="WP_131594870.1">
    <property type="nucleotide sequence ID" value="NZ_SJSL01000001.1"/>
</dbReference>
<dbReference type="GO" id="GO:0016987">
    <property type="term" value="F:sigma factor activity"/>
    <property type="evidence" value="ECO:0007669"/>
    <property type="project" value="UniProtKB-KW"/>
</dbReference>
<evidence type="ECO:0000259" key="7">
    <source>
        <dbReference type="PROSITE" id="PS00260"/>
    </source>
</evidence>
<dbReference type="AlphaFoldDB" id="A0A4R0NUJ6"/>
<dbReference type="GO" id="GO:0006352">
    <property type="term" value="P:DNA-templated transcription initiation"/>
    <property type="evidence" value="ECO:0007669"/>
    <property type="project" value="InterPro"/>
</dbReference>
<dbReference type="GO" id="GO:0005179">
    <property type="term" value="F:hormone activity"/>
    <property type="evidence" value="ECO:0007669"/>
    <property type="project" value="InterPro"/>
</dbReference>
<evidence type="ECO:0000256" key="5">
    <source>
        <dbReference type="ARBA" id="ARBA00023125"/>
    </source>
</evidence>
<name>A0A4R0NUJ6_9SPHI</name>
<keyword evidence="3" id="KW-0805">Transcription regulation</keyword>
<evidence type="ECO:0000313" key="9">
    <source>
        <dbReference type="Proteomes" id="UP000293347"/>
    </source>
</evidence>
<evidence type="ECO:0000256" key="2">
    <source>
        <dbReference type="ARBA" id="ARBA00022525"/>
    </source>
</evidence>
<dbReference type="GO" id="GO:0003677">
    <property type="term" value="F:DNA binding"/>
    <property type="evidence" value="ECO:0007669"/>
    <property type="project" value="UniProtKB-KW"/>
</dbReference>